<keyword evidence="4" id="KW-0812">Transmembrane</keyword>
<comment type="subcellular location">
    <subcellularLocation>
        <location evidence="1">Golgi apparatus membrane</location>
        <topology evidence="1">Single-pass type II membrane protein</topology>
    </subcellularLocation>
</comment>
<dbReference type="GO" id="GO:0030246">
    <property type="term" value="F:carbohydrate binding"/>
    <property type="evidence" value="ECO:0007669"/>
    <property type="project" value="InterPro"/>
</dbReference>
<keyword evidence="7" id="KW-0333">Golgi apparatus</keyword>
<evidence type="ECO:0000256" key="7">
    <source>
        <dbReference type="ARBA" id="ARBA00023034"/>
    </source>
</evidence>
<name>A0A2U2C7B5_9RHOB</name>
<dbReference type="SUPFAM" id="SSF49899">
    <property type="entry name" value="Concanavalin A-like lectins/glucanases"/>
    <property type="match status" value="1"/>
</dbReference>
<evidence type="ECO:0000256" key="2">
    <source>
        <dbReference type="ARBA" id="ARBA00022676"/>
    </source>
</evidence>
<sequence length="1401" mass="155646">MESFRTAQGARFWTLADFSAGFVLNLDFYNDAETEIPFHLSVRRDEKLVVVNRKAPEGWRREIRFPMEFENRLTPVQIVFANGTAEVHVDERRIGLFDSLPRLDLSGRMLMRRGFPRLDQIAKVNVTGWSAYDRMVLDTSSDRWRNETGLHLNDSFEAVVRKLRAEHARDGVLRIAGMEETFRASLRLIVPAADRARAEFGMVALPPGRIWTGAGDTLVLTMTTRDGAMLGQMTLTRADLAARISELARAGGLDQNDRAALQALEHVKFAEIGDDLSPEVWGVLSKAAERFKLKDYLPERASAGAAPLRPAVAEDPEQPAIEAVERFTVAMRADPLRDPVALLDAEMKILAAQAANLPKSRLPEVEPSATADGTPVAPVDMLKLMFLYRLMIWFAQNDRMDDLLRYRRDAGLPYRPLDWPISSARSLMIALYYGEGRFQEAMEAMHQIAAPGGDWLNTPVIAWVMEQAARSAPALDGTLPLDWVAREILAGALNLIEWHSGDYWSHMTCQRLMRATVAILSRDKALPPEVRERAIWVAGKVYALNPGFWAMVDEAQAATGWVLPDSLRAMREVFEPIEAAILNGPVLSIADAERVDHALNLHRQLGTGAMVRFRRELFGPLGIAETAMGGALAPLMAGMDPAEGALRLLTFPRARVDLTEDQRQEALRGLERCNEQLVVLPFADQNNHLRAQAEAILAGDADAPALTRWLEALPPISGAQGRFVGIMLAFATARGLLDRGRADEAGQVLEQARRLVATQLSDRVATGLLLASSLVGMSFHALNRAHGDRPDIRALAGLLTHRLPAAPLEAIDDRAADLMQAASPLQNTLLCVYTCQPNLDTRVRIMRETWLPLLKAMGVPFLVFVGNGDGRREGDVVYLDAPDDYEGLPQKSLALAKWVLEHTNFAHLVKVDDDCFIDPEAWFGDLAHRGADYHGRRLHRSRGQVDRAWHQGKSRSQRGRFELDKSPEPSTYADGGTGYSLSRVAMAALVEAAQTAEGRELEQLSFMEDKLVGDLLSLRNIGLDNTGYHVSVLRRTAPGGPIVPQWVNGFLPFRGARVKLAHLDGVDRMAEVLAGMDQDRPLDRKIWPSYQPVTLGFNSNALDLVSSQARLDTVNEAEVAAVICLRNEMFILPAFLDHYRKLGVGGFLIADNGSDDGSFEYLAEQPDVALFSVDTEYGKSGYGVAWQQALMSNFRVGRWSLAVDADEFLFWNLDRSGDLPTLVQSPEFEGADAARIFMLDMYPEGSLSTADFKSGDPFAQAGFVEREPFLTASMALGPFSNSPTWTSALRHRLIPGSRSDLFVAQKYALLRYRPWMRLSAGLHYVSETRLARRELLFAHFKYNAHFRAKAQAEVARSQHFNNAEEYRKYLALVGEGRDVIHDPEISVPWDQAAFVRRVCGG</sequence>
<accession>A0A2U2C7B5</accession>
<dbReference type="InterPro" id="IPR001079">
    <property type="entry name" value="Galectin_CRD"/>
</dbReference>
<keyword evidence="3" id="KW-0808">Transferase</keyword>
<evidence type="ECO:0000256" key="8">
    <source>
        <dbReference type="ARBA" id="ARBA00023136"/>
    </source>
</evidence>
<dbReference type="Pfam" id="PF00337">
    <property type="entry name" value="Gal-bind_lectin"/>
    <property type="match status" value="1"/>
</dbReference>
<dbReference type="GO" id="GO:0016020">
    <property type="term" value="C:membrane"/>
    <property type="evidence" value="ECO:0007669"/>
    <property type="project" value="InterPro"/>
</dbReference>
<dbReference type="InterPro" id="IPR002659">
    <property type="entry name" value="Glyco_trans_31"/>
</dbReference>
<comment type="caution">
    <text evidence="11">The sequence shown here is derived from an EMBL/GenBank/DDBJ whole genome shotgun (WGS) entry which is preliminary data.</text>
</comment>
<gene>
    <name evidence="11" type="ORF">C4N9_14990</name>
</gene>
<reference evidence="11 12" key="1">
    <citation type="submission" date="2018-05" db="EMBL/GenBank/DDBJ databases">
        <title>Pararhodobacter marina sp. nov., isolated from deep-sea water of the Indian Ocean.</title>
        <authorList>
            <person name="Lai Q.Sr."/>
            <person name="Liu X."/>
            <person name="Shao Z."/>
        </authorList>
    </citation>
    <scope>NUCLEOTIDE SEQUENCE [LARGE SCALE GENOMIC DNA]</scope>
    <source>
        <strain evidence="11 12">CIC4N-9</strain>
    </source>
</reference>
<evidence type="ECO:0000256" key="1">
    <source>
        <dbReference type="ARBA" id="ARBA00004323"/>
    </source>
</evidence>
<evidence type="ECO:0000259" key="10">
    <source>
        <dbReference type="Pfam" id="PF00337"/>
    </source>
</evidence>
<keyword evidence="5" id="KW-0735">Signal-anchor</keyword>
<dbReference type="Gene3D" id="3.90.550.50">
    <property type="match status" value="1"/>
</dbReference>
<dbReference type="InterPro" id="IPR013320">
    <property type="entry name" value="ConA-like_dom_sf"/>
</dbReference>
<keyword evidence="6" id="KW-1133">Transmembrane helix</keyword>
<dbReference type="Gene3D" id="2.60.120.200">
    <property type="match status" value="1"/>
</dbReference>
<evidence type="ECO:0000256" key="5">
    <source>
        <dbReference type="ARBA" id="ARBA00022968"/>
    </source>
</evidence>
<keyword evidence="12" id="KW-1185">Reference proteome</keyword>
<evidence type="ECO:0000313" key="12">
    <source>
        <dbReference type="Proteomes" id="UP000244940"/>
    </source>
</evidence>
<dbReference type="PANTHER" id="PTHR11214">
    <property type="entry name" value="BETA-1,3-N-ACETYLGLUCOSAMINYLTRANSFERASE"/>
    <property type="match status" value="1"/>
</dbReference>
<dbReference type="PANTHER" id="PTHR11214:SF3">
    <property type="entry name" value="BETA-1,3-GALACTOSYLTRANSFERASE 6"/>
    <property type="match status" value="1"/>
</dbReference>
<feature type="region of interest" description="Disordered" evidence="9">
    <location>
        <begin position="944"/>
        <end position="975"/>
    </location>
</feature>
<dbReference type="Pfam" id="PF13704">
    <property type="entry name" value="Glyco_tranf_2_4"/>
    <property type="match status" value="1"/>
</dbReference>
<proteinExistence type="predicted"/>
<dbReference type="EMBL" id="QEYD01000009">
    <property type="protein sequence ID" value="PWE27739.1"/>
    <property type="molecule type" value="Genomic_DNA"/>
</dbReference>
<keyword evidence="2" id="KW-0328">Glycosyltransferase</keyword>
<dbReference type="GO" id="GO:0006493">
    <property type="term" value="P:protein O-linked glycosylation"/>
    <property type="evidence" value="ECO:0007669"/>
    <property type="project" value="TreeGrafter"/>
</dbReference>
<dbReference type="Pfam" id="PF01762">
    <property type="entry name" value="Galactosyl_T"/>
    <property type="match status" value="1"/>
</dbReference>
<protein>
    <recommendedName>
        <fullName evidence="10">Galectin domain-containing protein</fullName>
    </recommendedName>
</protein>
<dbReference type="Proteomes" id="UP000244940">
    <property type="component" value="Unassembled WGS sequence"/>
</dbReference>
<organism evidence="11 12">
    <name type="scientific">Pararhodobacter marinus</name>
    <dbReference type="NCBI Taxonomy" id="2184063"/>
    <lineage>
        <taxon>Bacteria</taxon>
        <taxon>Pseudomonadati</taxon>
        <taxon>Pseudomonadota</taxon>
        <taxon>Alphaproteobacteria</taxon>
        <taxon>Rhodobacterales</taxon>
        <taxon>Paracoccaceae</taxon>
        <taxon>Pararhodobacter</taxon>
    </lineage>
</organism>
<evidence type="ECO:0000256" key="3">
    <source>
        <dbReference type="ARBA" id="ARBA00022679"/>
    </source>
</evidence>
<evidence type="ECO:0000313" key="11">
    <source>
        <dbReference type="EMBL" id="PWE27739.1"/>
    </source>
</evidence>
<dbReference type="OrthoDB" id="7981249at2"/>
<evidence type="ECO:0000256" key="6">
    <source>
        <dbReference type="ARBA" id="ARBA00022989"/>
    </source>
</evidence>
<evidence type="ECO:0000256" key="9">
    <source>
        <dbReference type="SAM" id="MobiDB-lite"/>
    </source>
</evidence>
<evidence type="ECO:0000256" key="4">
    <source>
        <dbReference type="ARBA" id="ARBA00022692"/>
    </source>
</evidence>
<feature type="domain" description="Galectin" evidence="10">
    <location>
        <begin position="25"/>
        <end position="97"/>
    </location>
</feature>
<keyword evidence="8" id="KW-0472">Membrane</keyword>
<dbReference type="GO" id="GO:0008378">
    <property type="term" value="F:galactosyltransferase activity"/>
    <property type="evidence" value="ECO:0007669"/>
    <property type="project" value="UniProtKB-ARBA"/>
</dbReference>